<dbReference type="CTD" id="9813759"/>
<proteinExistence type="predicted"/>
<reference evidence="1" key="1">
    <citation type="submission" date="2007-07" db="EMBL/GenBank/DDBJ databases">
        <title>PCAP assembly of the Caenorhabditis remanei genome.</title>
        <authorList>
            <consortium name="The Caenorhabditis remanei Sequencing Consortium"/>
            <person name="Wilson R.K."/>
        </authorList>
    </citation>
    <scope>NUCLEOTIDE SEQUENCE [LARGE SCALE GENOMIC DNA]</scope>
    <source>
        <strain evidence="1">PB4641</strain>
    </source>
</reference>
<gene>
    <name evidence="1" type="ORF">CRE_08396</name>
</gene>
<protein>
    <submittedName>
        <fullName evidence="1">Uncharacterized protein</fullName>
    </submittedName>
</protein>
<dbReference type="OrthoDB" id="899at2759"/>
<dbReference type="GeneID" id="9813759"/>
<sequence length="92" mass="10993">MVTHEYPNHCGKSYCLIDTLDSIPYFDINKDFRLDEESFTMKSSSHTSIICEVLDSKKDISERMHRLLEGWRRIKMEDEETIKALEQKFEIF</sequence>
<name>E3MPI2_CAERE</name>
<dbReference type="HOGENOM" id="CLU_2415396_0_0_1"/>
<dbReference type="RefSeq" id="XP_003101931.2">
    <property type="nucleotide sequence ID" value="XM_003101883.2"/>
</dbReference>
<dbReference type="EMBL" id="DS268463">
    <property type="protein sequence ID" value="EFP06507.1"/>
    <property type="molecule type" value="Genomic_DNA"/>
</dbReference>
<organism evidence="2">
    <name type="scientific">Caenorhabditis remanei</name>
    <name type="common">Caenorhabditis vulgaris</name>
    <dbReference type="NCBI Taxonomy" id="31234"/>
    <lineage>
        <taxon>Eukaryota</taxon>
        <taxon>Metazoa</taxon>
        <taxon>Ecdysozoa</taxon>
        <taxon>Nematoda</taxon>
        <taxon>Chromadorea</taxon>
        <taxon>Rhabditida</taxon>
        <taxon>Rhabditina</taxon>
        <taxon>Rhabditomorpha</taxon>
        <taxon>Rhabditoidea</taxon>
        <taxon>Rhabditidae</taxon>
        <taxon>Peloderinae</taxon>
        <taxon>Caenorhabditis</taxon>
    </lineage>
</organism>
<dbReference type="InParanoid" id="E3MPI2"/>
<evidence type="ECO:0000313" key="2">
    <source>
        <dbReference type="Proteomes" id="UP000008281"/>
    </source>
</evidence>
<evidence type="ECO:0000313" key="1">
    <source>
        <dbReference type="EMBL" id="EFP06507.1"/>
    </source>
</evidence>
<keyword evidence="2" id="KW-1185">Reference proteome</keyword>
<dbReference type="Proteomes" id="UP000008281">
    <property type="component" value="Unassembled WGS sequence"/>
</dbReference>
<dbReference type="KEGG" id="crq:GCK72_026150"/>
<dbReference type="AlphaFoldDB" id="E3MPI2"/>
<accession>E3MPI2</accession>